<organism evidence="1 2">
    <name type="scientific">Ornithinibacillus bavariensis</name>
    <dbReference type="NCBI Taxonomy" id="545502"/>
    <lineage>
        <taxon>Bacteria</taxon>
        <taxon>Bacillati</taxon>
        <taxon>Bacillota</taxon>
        <taxon>Bacilli</taxon>
        <taxon>Bacillales</taxon>
        <taxon>Bacillaceae</taxon>
        <taxon>Ornithinibacillus</taxon>
    </lineage>
</organism>
<comment type="caution">
    <text evidence="1">The sequence shown here is derived from an EMBL/GenBank/DDBJ whole genome shotgun (WGS) entry which is preliminary data.</text>
</comment>
<dbReference type="RefSeq" id="WP_212922271.1">
    <property type="nucleotide sequence ID" value="NZ_BORP01000010.1"/>
</dbReference>
<evidence type="ECO:0000313" key="2">
    <source>
        <dbReference type="Proteomes" id="UP000676917"/>
    </source>
</evidence>
<dbReference type="AlphaFoldDB" id="A0A919XD48"/>
<evidence type="ECO:0008006" key="3">
    <source>
        <dbReference type="Google" id="ProtNLM"/>
    </source>
</evidence>
<accession>A0A919XD48</accession>
<gene>
    <name evidence="1" type="primary">ytlQ</name>
    <name evidence="1" type="ORF">J43TS3_34260</name>
</gene>
<dbReference type="EMBL" id="BORP01000010">
    <property type="protein sequence ID" value="GIO28815.1"/>
    <property type="molecule type" value="Genomic_DNA"/>
</dbReference>
<sequence>MAQLIKMQNYVSRYEWDMYRYPSQFIRLKQDNWNKLHYLWRNQEPIATTREEEIPKQSKWKGLLRKKQQEDFLQTSDTTEVRLPSTEEELKLYFLDQLFQFQVKWATSTVSNVSFVDSKYHTDPTLKYFLQRFPDTYLVMYYPIFEIRNAPIESEIIIFISPIGIEIIYLLEEKPDTIIMASDDRSWVLEHGNRQTKRLSPLFALKRTEKLIQGILSKHGVTFPIQKVVLSRTNIINFLSEPYLTRIIGKHDYNAWFKEKRSLASPLKGNQIKAAEALLKHCQSIYVRRPEWVEEQTQGFVFENGEE</sequence>
<evidence type="ECO:0000313" key="1">
    <source>
        <dbReference type="EMBL" id="GIO28815.1"/>
    </source>
</evidence>
<keyword evidence="2" id="KW-1185">Reference proteome</keyword>
<proteinExistence type="predicted"/>
<protein>
    <recommendedName>
        <fullName evidence="3">NERD domain-containing protein</fullName>
    </recommendedName>
</protein>
<dbReference type="Proteomes" id="UP000676917">
    <property type="component" value="Unassembled WGS sequence"/>
</dbReference>
<reference evidence="1" key="1">
    <citation type="submission" date="2021-03" db="EMBL/GenBank/DDBJ databases">
        <title>Antimicrobial resistance genes in bacteria isolated from Japanese honey, and their potential for conferring macrolide and lincosamide resistance in the American foulbrood pathogen Paenibacillus larvae.</title>
        <authorList>
            <person name="Okamoto M."/>
            <person name="Kumagai M."/>
            <person name="Kanamori H."/>
            <person name="Takamatsu D."/>
        </authorList>
    </citation>
    <scope>NUCLEOTIDE SEQUENCE</scope>
    <source>
        <strain evidence="1">J43TS3</strain>
    </source>
</reference>
<name>A0A919XD48_9BACI</name>